<comment type="caution">
    <text evidence="1">The sequence shown here is derived from an EMBL/GenBank/DDBJ whole genome shotgun (WGS) entry which is preliminary data.</text>
</comment>
<dbReference type="PANTHER" id="PTHR38031:SF1">
    <property type="entry name" value="SULFUR CARRIER PROTEIN CYSO"/>
    <property type="match status" value="1"/>
</dbReference>
<dbReference type="PANTHER" id="PTHR38031">
    <property type="entry name" value="SULFUR CARRIER PROTEIN SLR0821-RELATED"/>
    <property type="match status" value="1"/>
</dbReference>
<sequence>MSVTVYIPGVLRNECDGASSVVLAEIAPTSLAQILDQLAVRYPRLDRRIRDEHGGLRRYVNVFVDADECRTLSGLATEVADGAQVRILPSVAGG</sequence>
<dbReference type="Proteomes" id="UP000321617">
    <property type="component" value="Unassembled WGS sequence"/>
</dbReference>
<dbReference type="Gene3D" id="3.10.20.30">
    <property type="match status" value="1"/>
</dbReference>
<dbReference type="InterPro" id="IPR016155">
    <property type="entry name" value="Mopterin_synth/thiamin_S_b"/>
</dbReference>
<dbReference type="InterPro" id="IPR052045">
    <property type="entry name" value="Sulfur_Carrier/Prot_Modifier"/>
</dbReference>
<organism evidence="1 2">
    <name type="scientific">Stackebrandtia albiflava</name>
    <dbReference type="NCBI Taxonomy" id="406432"/>
    <lineage>
        <taxon>Bacteria</taxon>
        <taxon>Bacillati</taxon>
        <taxon>Actinomycetota</taxon>
        <taxon>Actinomycetes</taxon>
        <taxon>Glycomycetales</taxon>
        <taxon>Glycomycetaceae</taxon>
        <taxon>Stackebrandtia</taxon>
    </lineage>
</organism>
<keyword evidence="2" id="KW-1185">Reference proteome</keyword>
<dbReference type="OrthoDB" id="9156098at2"/>
<evidence type="ECO:0000313" key="1">
    <source>
        <dbReference type="EMBL" id="TWJ07991.1"/>
    </source>
</evidence>
<dbReference type="SUPFAM" id="SSF54285">
    <property type="entry name" value="MoaD/ThiS"/>
    <property type="match status" value="1"/>
</dbReference>
<reference evidence="1 2" key="1">
    <citation type="journal article" date="2013" name="Stand. Genomic Sci.">
        <title>Genomic Encyclopedia of Type Strains, Phase I: The one thousand microbial genomes (KMG-I) project.</title>
        <authorList>
            <person name="Kyrpides N.C."/>
            <person name="Woyke T."/>
            <person name="Eisen J.A."/>
            <person name="Garrity G."/>
            <person name="Lilburn T.G."/>
            <person name="Beck B.J."/>
            <person name="Whitman W.B."/>
            <person name="Hugenholtz P."/>
            <person name="Klenk H.P."/>
        </authorList>
    </citation>
    <scope>NUCLEOTIDE SEQUENCE [LARGE SCALE GENOMIC DNA]</scope>
    <source>
        <strain evidence="1 2">DSM 45044</strain>
    </source>
</reference>
<accession>A0A562UQV1</accession>
<dbReference type="AlphaFoldDB" id="A0A562UQV1"/>
<dbReference type="RefSeq" id="WP_147143471.1">
    <property type="nucleotide sequence ID" value="NZ_BAABIJ010000005.1"/>
</dbReference>
<dbReference type="Pfam" id="PF02597">
    <property type="entry name" value="ThiS"/>
    <property type="match status" value="1"/>
</dbReference>
<dbReference type="InterPro" id="IPR012675">
    <property type="entry name" value="Beta-grasp_dom_sf"/>
</dbReference>
<evidence type="ECO:0000313" key="2">
    <source>
        <dbReference type="Proteomes" id="UP000321617"/>
    </source>
</evidence>
<protein>
    <submittedName>
        <fullName evidence="1">Molybdopterin synthase subunit MoaD</fullName>
    </submittedName>
</protein>
<proteinExistence type="predicted"/>
<dbReference type="EMBL" id="VLLL01000009">
    <property type="protein sequence ID" value="TWJ07991.1"/>
    <property type="molecule type" value="Genomic_DNA"/>
</dbReference>
<name>A0A562UQV1_9ACTN</name>
<dbReference type="InterPro" id="IPR003749">
    <property type="entry name" value="ThiS/MoaD-like"/>
</dbReference>
<gene>
    <name evidence="1" type="ORF">LX16_4774</name>
</gene>